<feature type="domain" description="Heterokaryon incompatibility" evidence="1">
    <location>
        <begin position="210"/>
        <end position="358"/>
    </location>
</feature>
<reference evidence="3" key="1">
    <citation type="submission" date="2019-06" db="EMBL/GenBank/DDBJ databases">
        <title>Draft genome sequence of the griseofulvin-producing fungus Xylaria cubensis strain G536.</title>
        <authorList>
            <person name="Mead M.E."/>
            <person name="Raja H.A."/>
            <person name="Steenwyk J.L."/>
            <person name="Knowles S.L."/>
            <person name="Oberlies N.H."/>
            <person name="Rokas A."/>
        </authorList>
    </citation>
    <scope>NUCLEOTIDE SEQUENCE [LARGE SCALE GENOMIC DNA]</scope>
    <source>
        <strain evidence="3">G536</strain>
    </source>
</reference>
<dbReference type="InterPro" id="IPR010730">
    <property type="entry name" value="HET"/>
</dbReference>
<dbReference type="Proteomes" id="UP000319160">
    <property type="component" value="Unassembled WGS sequence"/>
</dbReference>
<protein>
    <recommendedName>
        <fullName evidence="1">Heterokaryon incompatibility domain-containing protein</fullName>
    </recommendedName>
</protein>
<dbReference type="PANTHER" id="PTHR33112:SF16">
    <property type="entry name" value="HETEROKARYON INCOMPATIBILITY DOMAIN-CONTAINING PROTEIN"/>
    <property type="match status" value="1"/>
</dbReference>
<dbReference type="OrthoDB" id="5125733at2759"/>
<gene>
    <name evidence="2" type="ORF">FHL15_006966</name>
</gene>
<comment type="caution">
    <text evidence="2">The sequence shown here is derived from an EMBL/GenBank/DDBJ whole genome shotgun (WGS) entry which is preliminary data.</text>
</comment>
<evidence type="ECO:0000259" key="1">
    <source>
        <dbReference type="Pfam" id="PF06985"/>
    </source>
</evidence>
<accession>A0A553HVX1</accession>
<dbReference type="AlphaFoldDB" id="A0A553HVX1"/>
<proteinExistence type="predicted"/>
<evidence type="ECO:0000313" key="2">
    <source>
        <dbReference type="EMBL" id="TRX92099.1"/>
    </source>
</evidence>
<dbReference type="PANTHER" id="PTHR33112">
    <property type="entry name" value="DOMAIN PROTEIN, PUTATIVE-RELATED"/>
    <property type="match status" value="1"/>
</dbReference>
<name>A0A553HVX1_9PEZI</name>
<keyword evidence="3" id="KW-1185">Reference proteome</keyword>
<dbReference type="EMBL" id="VFLP01000039">
    <property type="protein sequence ID" value="TRX92099.1"/>
    <property type="molecule type" value="Genomic_DNA"/>
</dbReference>
<evidence type="ECO:0000313" key="3">
    <source>
        <dbReference type="Proteomes" id="UP000319160"/>
    </source>
</evidence>
<dbReference type="Pfam" id="PF06985">
    <property type="entry name" value="HET"/>
    <property type="match status" value="1"/>
</dbReference>
<organism evidence="2 3">
    <name type="scientific">Xylaria flabelliformis</name>
    <dbReference type="NCBI Taxonomy" id="2512241"/>
    <lineage>
        <taxon>Eukaryota</taxon>
        <taxon>Fungi</taxon>
        <taxon>Dikarya</taxon>
        <taxon>Ascomycota</taxon>
        <taxon>Pezizomycotina</taxon>
        <taxon>Sordariomycetes</taxon>
        <taxon>Xylariomycetidae</taxon>
        <taxon>Xylariales</taxon>
        <taxon>Xylariaceae</taxon>
        <taxon>Xylaria</taxon>
    </lineage>
</organism>
<dbReference type="STRING" id="2512241.A0A553HVX1"/>
<sequence length="651" mass="73331">MPGSAGNACITCRGIFGNYQVPWIFTGKECRGFSEDEQMPKVYGARVGAGFIEWNKTAQQVISGITGGCTMCKTLDGYFRTGYMKSSLYDERGEIKLHIYYMPDDRQFMVGIFPVDENGQSENNSWLSYKLAPGSGVVPGLGIENFTPSSEHFQNVQGWMDDCRRNHTKCKAQDSGFKPTRLLEVVPNCHRGDNQATVRLVPGRNCSGDYATLSYCWGRSNYRTTTKNLEQHMECILFAQLPRTIQDAIVCTSRLNLRYLWVDALCIVQDCESEVAQEISFMSRIYRNSYVTITAALAADSDQGFLYDREFVSAIQGEIVPRLPFRCSDDVMGSIGLLKFTVTRFRDPIVSRGWTFQEQMMSPRLLVYGTLGVYWQCLERSEPEEQPSMGSAGRLSRGWIVRIRQALHTQDPGSLWTKDDGEEDRWEKIVEEYSSRKLTYPHDKLSALSPIAAAFGTPDSQYVSGAWAERLVRYLLWRSQNPDSASRLPPTVAPSWSWASIAGNIIFNFSPNKPLRWTELIDVISCGATPKHAVNPYGETSRAWLVVRGYVSTTKVDVNMALARAKQANVPPYRDTRLPIMGDYLDSVKEHSGASLSVFIMPVVQINKDVISLLFIALGHCFKRIGIRIAEFGNDDKRQVDKGEKKTVELI</sequence>